<protein>
    <submittedName>
        <fullName evidence="1">Uncharacterized protein</fullName>
    </submittedName>
</protein>
<evidence type="ECO:0000313" key="2">
    <source>
        <dbReference type="Proteomes" id="UP000032142"/>
    </source>
</evidence>
<accession>A0A0B0MEZ4</accession>
<reference evidence="2" key="1">
    <citation type="submission" date="2014-09" db="EMBL/GenBank/DDBJ databases">
        <authorList>
            <person name="Mudge J."/>
            <person name="Ramaraj T."/>
            <person name="Lindquist I.E."/>
            <person name="Bharti A.K."/>
            <person name="Sundararajan A."/>
            <person name="Cameron C.T."/>
            <person name="Woodward J.E."/>
            <person name="May G.D."/>
            <person name="Brubaker C."/>
            <person name="Broadhvest J."/>
            <person name="Wilkins T.A."/>
        </authorList>
    </citation>
    <scope>NUCLEOTIDE SEQUENCE</scope>
    <source>
        <strain evidence="2">cv. AKA8401</strain>
    </source>
</reference>
<proteinExistence type="predicted"/>
<dbReference type="EMBL" id="JRRC01059293">
    <property type="protein sequence ID" value="KHF98961.1"/>
    <property type="molecule type" value="Genomic_DNA"/>
</dbReference>
<dbReference type="Proteomes" id="UP000032142">
    <property type="component" value="Unassembled WGS sequence"/>
</dbReference>
<organism evidence="1 2">
    <name type="scientific">Gossypium arboreum</name>
    <name type="common">Tree cotton</name>
    <name type="synonym">Gossypium nanking</name>
    <dbReference type="NCBI Taxonomy" id="29729"/>
    <lineage>
        <taxon>Eukaryota</taxon>
        <taxon>Viridiplantae</taxon>
        <taxon>Streptophyta</taxon>
        <taxon>Embryophyta</taxon>
        <taxon>Tracheophyta</taxon>
        <taxon>Spermatophyta</taxon>
        <taxon>Magnoliopsida</taxon>
        <taxon>eudicotyledons</taxon>
        <taxon>Gunneridae</taxon>
        <taxon>Pentapetalae</taxon>
        <taxon>rosids</taxon>
        <taxon>malvids</taxon>
        <taxon>Malvales</taxon>
        <taxon>Malvaceae</taxon>
        <taxon>Malvoideae</taxon>
        <taxon>Gossypium</taxon>
    </lineage>
</organism>
<evidence type="ECO:0000313" key="1">
    <source>
        <dbReference type="EMBL" id="KHF98961.1"/>
    </source>
</evidence>
<comment type="caution">
    <text evidence="1">The sequence shown here is derived from an EMBL/GenBank/DDBJ whole genome shotgun (WGS) entry which is preliminary data.</text>
</comment>
<name>A0A0B0MEZ4_GOSAR</name>
<gene>
    <name evidence="1" type="ORF">F383_38002</name>
</gene>
<dbReference type="AlphaFoldDB" id="A0A0B0MEZ4"/>
<sequence>MWLHVKPRLRCRHCTIYVIIRVSYPIPNGSSGKGKSCTDV</sequence>
<keyword evidence="2" id="KW-1185">Reference proteome</keyword>